<comment type="similarity">
    <text evidence="2">Belongs to the binding-protein-dependent transport system permease family. FecCD subfamily.</text>
</comment>
<proteinExistence type="inferred from homology"/>
<reference evidence="10 11" key="1">
    <citation type="submission" date="2020-03" db="EMBL/GenBank/DDBJ databases">
        <title>Sequencing the genomes of 1000 actinobacteria strains.</title>
        <authorList>
            <person name="Klenk H.-P."/>
        </authorList>
    </citation>
    <scope>NUCLEOTIDE SEQUENCE [LARGE SCALE GENOMIC DNA]</scope>
    <source>
        <strain evidence="10 11">DSM 18964</strain>
    </source>
</reference>
<evidence type="ECO:0000313" key="11">
    <source>
        <dbReference type="Proteomes" id="UP000576792"/>
    </source>
</evidence>
<dbReference type="RefSeq" id="WP_342449080.1">
    <property type="nucleotide sequence ID" value="NZ_BAAAPQ010000022.1"/>
</dbReference>
<gene>
    <name evidence="10" type="ORF">BKA07_002872</name>
</gene>
<evidence type="ECO:0000256" key="3">
    <source>
        <dbReference type="ARBA" id="ARBA00022448"/>
    </source>
</evidence>
<accession>A0A846SAM7</accession>
<dbReference type="PANTHER" id="PTHR30472:SF24">
    <property type="entry name" value="FERRIC ENTEROBACTIN TRANSPORT SYSTEM PERMEASE PROTEIN FEPG"/>
    <property type="match status" value="1"/>
</dbReference>
<dbReference type="GO" id="GO:0005886">
    <property type="term" value="C:plasma membrane"/>
    <property type="evidence" value="ECO:0007669"/>
    <property type="project" value="UniProtKB-SubCell"/>
</dbReference>
<feature type="transmembrane region" description="Helical" evidence="9">
    <location>
        <begin position="162"/>
        <end position="181"/>
    </location>
</feature>
<feature type="transmembrane region" description="Helical" evidence="9">
    <location>
        <begin position="136"/>
        <end position="156"/>
    </location>
</feature>
<feature type="region of interest" description="Disordered" evidence="8">
    <location>
        <begin position="1"/>
        <end position="24"/>
    </location>
</feature>
<dbReference type="InterPro" id="IPR000522">
    <property type="entry name" value="ABC_transptr_permease_BtuC"/>
</dbReference>
<feature type="transmembrane region" description="Helical" evidence="9">
    <location>
        <begin position="188"/>
        <end position="210"/>
    </location>
</feature>
<dbReference type="InterPro" id="IPR037294">
    <property type="entry name" value="ABC_BtuC-like"/>
</dbReference>
<evidence type="ECO:0000256" key="6">
    <source>
        <dbReference type="ARBA" id="ARBA00022989"/>
    </source>
</evidence>
<dbReference type="Pfam" id="PF01032">
    <property type="entry name" value="FecCD"/>
    <property type="match status" value="1"/>
</dbReference>
<keyword evidence="4" id="KW-1003">Cell membrane</keyword>
<evidence type="ECO:0000313" key="10">
    <source>
        <dbReference type="EMBL" id="NJC57837.1"/>
    </source>
</evidence>
<dbReference type="Gene3D" id="1.10.3470.10">
    <property type="entry name" value="ABC transporter involved in vitamin B12 uptake, BtuC"/>
    <property type="match status" value="1"/>
</dbReference>
<evidence type="ECO:0000256" key="4">
    <source>
        <dbReference type="ARBA" id="ARBA00022475"/>
    </source>
</evidence>
<evidence type="ECO:0000256" key="5">
    <source>
        <dbReference type="ARBA" id="ARBA00022692"/>
    </source>
</evidence>
<dbReference type="GO" id="GO:0033214">
    <property type="term" value="P:siderophore-iron import into cell"/>
    <property type="evidence" value="ECO:0007669"/>
    <property type="project" value="TreeGrafter"/>
</dbReference>
<keyword evidence="6 9" id="KW-1133">Transmembrane helix</keyword>
<feature type="transmembrane region" description="Helical" evidence="9">
    <location>
        <begin position="280"/>
        <end position="306"/>
    </location>
</feature>
<comment type="caution">
    <text evidence="10">The sequence shown here is derived from an EMBL/GenBank/DDBJ whole genome shotgun (WGS) entry which is preliminary data.</text>
</comment>
<comment type="subcellular location">
    <subcellularLocation>
        <location evidence="1">Cell membrane</location>
        <topology evidence="1">Multi-pass membrane protein</topology>
    </subcellularLocation>
</comment>
<dbReference type="Proteomes" id="UP000576792">
    <property type="component" value="Unassembled WGS sequence"/>
</dbReference>
<dbReference type="GO" id="GO:0022857">
    <property type="term" value="F:transmembrane transporter activity"/>
    <property type="evidence" value="ECO:0007669"/>
    <property type="project" value="InterPro"/>
</dbReference>
<evidence type="ECO:0000256" key="7">
    <source>
        <dbReference type="ARBA" id="ARBA00023136"/>
    </source>
</evidence>
<dbReference type="CDD" id="cd06550">
    <property type="entry name" value="TM_ABC_iron-siderophores_like"/>
    <property type="match status" value="1"/>
</dbReference>
<dbReference type="SUPFAM" id="SSF81345">
    <property type="entry name" value="ABC transporter involved in vitamin B12 uptake, BtuC"/>
    <property type="match status" value="1"/>
</dbReference>
<evidence type="ECO:0000256" key="1">
    <source>
        <dbReference type="ARBA" id="ARBA00004651"/>
    </source>
</evidence>
<dbReference type="PANTHER" id="PTHR30472">
    <property type="entry name" value="FERRIC ENTEROBACTIN TRANSPORT SYSTEM PERMEASE PROTEIN"/>
    <property type="match status" value="1"/>
</dbReference>
<feature type="transmembrane region" description="Helical" evidence="9">
    <location>
        <begin position="46"/>
        <end position="71"/>
    </location>
</feature>
<keyword evidence="5 9" id="KW-0812">Transmembrane</keyword>
<organism evidence="10 11">
    <name type="scientific">Brevibacterium marinum</name>
    <dbReference type="NCBI Taxonomy" id="418643"/>
    <lineage>
        <taxon>Bacteria</taxon>
        <taxon>Bacillati</taxon>
        <taxon>Actinomycetota</taxon>
        <taxon>Actinomycetes</taxon>
        <taxon>Micrococcales</taxon>
        <taxon>Brevibacteriaceae</taxon>
        <taxon>Brevibacterium</taxon>
    </lineage>
</organism>
<dbReference type="AlphaFoldDB" id="A0A846SAM7"/>
<name>A0A846SAM7_9MICO</name>
<sequence length="374" mass="38396">MRSSHSPIDGPAETASGHRALPGRRALPGERINFGRPMLRVFGFRIDLRVVITSGLVALAALGCGFTALLLGEFSLTPGEVFQGLFGQADRRIVNTVVAEWRAPRVIAGIVLGAGLGVSGAVFQSLTRNPLGSPDIIGFSTGAYTGGIVTIIVFGTSFVSTAFGAIVGGILTALIVYLLTWKGGVQGFRLIIVGIALTAMLNAFNTWLIMRADLDLAMAAATWGAGSLNGMGWSTLLPAAIGTVILGLGCGLFSRDLGTLELGDDTSKALGVRNEPVRAALILVAVALVAVVTAAAGPIAFVALAAPQIGRRIAKAQGTSLLSAAAVGALLLVAADLIAQHGLGETQLPVGVVTVCIGGIYLIWLLIQEARKAQ</sequence>
<keyword evidence="11" id="KW-1185">Reference proteome</keyword>
<dbReference type="EMBL" id="JAATJN010000001">
    <property type="protein sequence ID" value="NJC57837.1"/>
    <property type="molecule type" value="Genomic_DNA"/>
</dbReference>
<keyword evidence="7 9" id="KW-0472">Membrane</keyword>
<feature type="transmembrane region" description="Helical" evidence="9">
    <location>
        <begin position="106"/>
        <end position="124"/>
    </location>
</feature>
<evidence type="ECO:0000256" key="8">
    <source>
        <dbReference type="SAM" id="MobiDB-lite"/>
    </source>
</evidence>
<keyword evidence="3" id="KW-0813">Transport</keyword>
<feature type="transmembrane region" description="Helical" evidence="9">
    <location>
        <begin position="318"/>
        <end position="338"/>
    </location>
</feature>
<protein>
    <submittedName>
        <fullName evidence="10">Iron complex transport system permease protein</fullName>
    </submittedName>
</protein>
<evidence type="ECO:0000256" key="9">
    <source>
        <dbReference type="SAM" id="Phobius"/>
    </source>
</evidence>
<evidence type="ECO:0000256" key="2">
    <source>
        <dbReference type="ARBA" id="ARBA00007935"/>
    </source>
</evidence>
<feature type="transmembrane region" description="Helical" evidence="9">
    <location>
        <begin position="350"/>
        <end position="367"/>
    </location>
</feature>